<dbReference type="eggNOG" id="COG1345">
    <property type="taxonomic scope" value="Bacteria"/>
</dbReference>
<dbReference type="GO" id="GO:0007155">
    <property type="term" value="P:cell adhesion"/>
    <property type="evidence" value="ECO:0007669"/>
    <property type="project" value="InterPro"/>
</dbReference>
<name>A0A0A2TDD0_9BACI</name>
<accession>A0A0A2TDD0</accession>
<dbReference type="InterPro" id="IPR003481">
    <property type="entry name" value="FliD_N"/>
</dbReference>
<comment type="similarity">
    <text evidence="1 5">Belongs to the FliD family.</text>
</comment>
<comment type="function">
    <text evidence="5">Required for morphogenesis and for the elongation of the flagellar filament by facilitating polymerization of the flagellin monomers at the tip of growing filament. Forms a capping structure, which prevents flagellin subunits (transported through the central channel of the flagellum) from leaking out without polymerization at the distal end.</text>
</comment>
<dbReference type="Pfam" id="PF07195">
    <property type="entry name" value="FliD_C"/>
    <property type="match status" value="1"/>
</dbReference>
<dbReference type="PANTHER" id="PTHR30288:SF0">
    <property type="entry name" value="FLAGELLAR HOOK-ASSOCIATED PROTEIN 2"/>
    <property type="match status" value="1"/>
</dbReference>
<dbReference type="PANTHER" id="PTHR30288">
    <property type="entry name" value="FLAGELLAR CAP/ASSEMBLY PROTEIN FLID"/>
    <property type="match status" value="1"/>
</dbReference>
<organism evidence="9 10">
    <name type="scientific">Pontibacillus yanchengensis Y32</name>
    <dbReference type="NCBI Taxonomy" id="1385514"/>
    <lineage>
        <taxon>Bacteria</taxon>
        <taxon>Bacillati</taxon>
        <taxon>Bacillota</taxon>
        <taxon>Bacilli</taxon>
        <taxon>Bacillales</taxon>
        <taxon>Bacillaceae</taxon>
        <taxon>Pontibacillus</taxon>
    </lineage>
</organism>
<evidence type="ECO:0000259" key="7">
    <source>
        <dbReference type="Pfam" id="PF02465"/>
    </source>
</evidence>
<proteinExistence type="inferred from homology"/>
<dbReference type="GO" id="GO:0005576">
    <property type="term" value="C:extracellular region"/>
    <property type="evidence" value="ECO:0007669"/>
    <property type="project" value="UniProtKB-SubCell"/>
</dbReference>
<comment type="caution">
    <text evidence="9">The sequence shown here is derived from an EMBL/GenBank/DDBJ whole genome shotgun (WGS) entry which is preliminary data.</text>
</comment>
<dbReference type="InterPro" id="IPR040026">
    <property type="entry name" value="FliD"/>
</dbReference>
<dbReference type="GO" id="GO:0009424">
    <property type="term" value="C:bacterial-type flagellum hook"/>
    <property type="evidence" value="ECO:0007669"/>
    <property type="project" value="UniProtKB-UniRule"/>
</dbReference>
<protein>
    <recommendedName>
        <fullName evidence="5">Flagellar hook-associated protein 2</fullName>
        <shortName evidence="5">HAP2</shortName>
    </recommendedName>
    <alternativeName>
        <fullName evidence="5">Flagellar cap protein</fullName>
    </alternativeName>
</protein>
<evidence type="ECO:0000256" key="6">
    <source>
        <dbReference type="SAM" id="MobiDB-lite"/>
    </source>
</evidence>
<keyword evidence="5" id="KW-0964">Secreted</keyword>
<dbReference type="Proteomes" id="UP000030147">
    <property type="component" value="Unassembled WGS sequence"/>
</dbReference>
<comment type="subcellular location">
    <subcellularLocation>
        <location evidence="5">Secreted</location>
    </subcellularLocation>
    <subcellularLocation>
        <location evidence="5">Bacterial flagellum</location>
    </subcellularLocation>
</comment>
<evidence type="ECO:0000256" key="2">
    <source>
        <dbReference type="ARBA" id="ARBA00011255"/>
    </source>
</evidence>
<dbReference type="InterPro" id="IPR010809">
    <property type="entry name" value="FliD_C"/>
</dbReference>
<reference evidence="9 10" key="1">
    <citation type="journal article" date="2015" name="Stand. Genomic Sci.">
        <title>High quality draft genome sequence of the moderately halophilic bacterium Pontibacillus yanchengensis Y32(T) and comparison among Pontibacillus genomes.</title>
        <authorList>
            <person name="Huang J."/>
            <person name="Qiao Z.X."/>
            <person name="Tang J.W."/>
            <person name="Wang G."/>
        </authorList>
    </citation>
    <scope>NUCLEOTIDE SEQUENCE [LARGE SCALE GENOMIC DNA]</scope>
    <source>
        <strain evidence="9 10">Y32</strain>
    </source>
</reference>
<keyword evidence="3" id="KW-0175">Coiled coil</keyword>
<evidence type="ECO:0000256" key="5">
    <source>
        <dbReference type="RuleBase" id="RU362066"/>
    </source>
</evidence>
<dbReference type="AlphaFoldDB" id="A0A0A2TDD0"/>
<keyword evidence="4 5" id="KW-0975">Bacterial flagellum</keyword>
<dbReference type="RefSeq" id="WP_036817333.1">
    <property type="nucleotide sequence ID" value="NZ_AVBF01000011.1"/>
</dbReference>
<evidence type="ECO:0000256" key="3">
    <source>
        <dbReference type="ARBA" id="ARBA00023054"/>
    </source>
</evidence>
<evidence type="ECO:0000256" key="4">
    <source>
        <dbReference type="ARBA" id="ARBA00023143"/>
    </source>
</evidence>
<feature type="region of interest" description="Disordered" evidence="6">
    <location>
        <begin position="73"/>
        <end position="92"/>
    </location>
</feature>
<dbReference type="GO" id="GO:0071973">
    <property type="term" value="P:bacterial-type flagellum-dependent cell motility"/>
    <property type="evidence" value="ECO:0007669"/>
    <property type="project" value="TreeGrafter"/>
</dbReference>
<evidence type="ECO:0000256" key="1">
    <source>
        <dbReference type="ARBA" id="ARBA00009764"/>
    </source>
</evidence>
<keyword evidence="10" id="KW-1185">Reference proteome</keyword>
<sequence>MANDMRIGGLASGMDIDKIVGDLMKAERMPLDKMEREKTSLTWKRDAYRDVNKQLFEMENMAFDMKLEKSYNSKSTSSTDSSAVTASATSDAGNGNYKVEVNQLASAAYNLSETGISASGSDKIDPDATLSSQKSKFNNNNFNIGDTFTLKTYNEEGAQSETFKVESGDSLNDVLKKISNSGLGLRAFYEESSDKVMIERTKEGNFNSDSNEFLGAEIGFDGSTAPFLADTLGIKNGDNSSGTWELNEKGGNDAKFTYNGEMNITSHTNEYTLNGVNFKFNKETTSPVSVNVTNNVDSAIEKITKFVDKYNKIIEDVGGRISEQKNRDYQPLTDKQKEGMEEKEIELWEKQAKKGLLHSDSTLQGAMFEMRNEWYQSVNTSGQFSQLSEIGIETSSSYRDNGKLIIDEDKLRQALTEDSASVSKLFVGEGETEGIADKLKSTLNETIKQVERKAGKPSSVPSSYNLGESITQIDDEMDAFQDRLNQIEDRYWSQFTQMEKAIQKMNSQSNYMMQQFG</sequence>
<keyword evidence="9" id="KW-0969">Cilium</keyword>
<evidence type="ECO:0000313" key="9">
    <source>
        <dbReference type="EMBL" id="KGP73569.1"/>
    </source>
</evidence>
<dbReference type="NCBIfam" id="NF005833">
    <property type="entry name" value="PRK07737.1"/>
    <property type="match status" value="1"/>
</dbReference>
<dbReference type="STRING" id="1385514.N782_03845"/>
<evidence type="ECO:0000259" key="8">
    <source>
        <dbReference type="Pfam" id="PF07195"/>
    </source>
</evidence>
<gene>
    <name evidence="9" type="ORF">N782_03845</name>
</gene>
<dbReference type="EMBL" id="AVBF01000011">
    <property type="protein sequence ID" value="KGP73569.1"/>
    <property type="molecule type" value="Genomic_DNA"/>
</dbReference>
<keyword evidence="9" id="KW-0966">Cell projection</keyword>
<comment type="subunit">
    <text evidence="2 5">Homopentamer.</text>
</comment>
<dbReference type="Pfam" id="PF02465">
    <property type="entry name" value="FliD_N"/>
    <property type="match status" value="1"/>
</dbReference>
<dbReference type="OrthoDB" id="9776025at2"/>
<dbReference type="GO" id="GO:0009421">
    <property type="term" value="C:bacterial-type flagellum filament cap"/>
    <property type="evidence" value="ECO:0007669"/>
    <property type="project" value="InterPro"/>
</dbReference>
<evidence type="ECO:0000313" key="10">
    <source>
        <dbReference type="Proteomes" id="UP000030147"/>
    </source>
</evidence>
<feature type="domain" description="Flagellar hook-associated protein 2 N-terminal" evidence="7">
    <location>
        <begin position="12"/>
        <end position="107"/>
    </location>
</feature>
<feature type="domain" description="Flagellar hook-associated protein 2 C-terminal" evidence="8">
    <location>
        <begin position="251"/>
        <end position="507"/>
    </location>
</feature>
<keyword evidence="9" id="KW-0282">Flagellum</keyword>